<name>A0ABQ9YYV3_9CRUS</name>
<gene>
    <name evidence="2" type="ORF">OUZ56_010935</name>
</gene>
<keyword evidence="3" id="KW-1185">Reference proteome</keyword>
<accession>A0ABQ9YYV3</accession>
<evidence type="ECO:0000256" key="1">
    <source>
        <dbReference type="SAM" id="MobiDB-lite"/>
    </source>
</evidence>
<evidence type="ECO:0000313" key="2">
    <source>
        <dbReference type="EMBL" id="KAK4005811.1"/>
    </source>
</evidence>
<dbReference type="EMBL" id="JAOYFB010000002">
    <property type="protein sequence ID" value="KAK4005811.1"/>
    <property type="molecule type" value="Genomic_DNA"/>
</dbReference>
<dbReference type="Proteomes" id="UP001234178">
    <property type="component" value="Unassembled WGS sequence"/>
</dbReference>
<feature type="region of interest" description="Disordered" evidence="1">
    <location>
        <begin position="103"/>
        <end position="127"/>
    </location>
</feature>
<proteinExistence type="predicted"/>
<sequence>MEKIPGATPKSRLVGNTGSQVVRSSTLRYRFPKLPSRRCQIGCLVNKSVVEERNEVAVVPKQTEHISSNIRKENYDIVGEHEDIALGSVVTEVHDVVGVISGPKKLSLPKEGDSETELGPVLVSESH</sequence>
<comment type="caution">
    <text evidence="2">The sequence shown here is derived from an EMBL/GenBank/DDBJ whole genome shotgun (WGS) entry which is preliminary data.</text>
</comment>
<evidence type="ECO:0000313" key="3">
    <source>
        <dbReference type="Proteomes" id="UP001234178"/>
    </source>
</evidence>
<organism evidence="2 3">
    <name type="scientific">Daphnia magna</name>
    <dbReference type="NCBI Taxonomy" id="35525"/>
    <lineage>
        <taxon>Eukaryota</taxon>
        <taxon>Metazoa</taxon>
        <taxon>Ecdysozoa</taxon>
        <taxon>Arthropoda</taxon>
        <taxon>Crustacea</taxon>
        <taxon>Branchiopoda</taxon>
        <taxon>Diplostraca</taxon>
        <taxon>Cladocera</taxon>
        <taxon>Anomopoda</taxon>
        <taxon>Daphniidae</taxon>
        <taxon>Daphnia</taxon>
    </lineage>
</organism>
<reference evidence="2 3" key="1">
    <citation type="journal article" date="2023" name="Nucleic Acids Res.">
        <title>The hologenome of Daphnia magna reveals possible DNA methylation and microbiome-mediated evolution of the host genome.</title>
        <authorList>
            <person name="Chaturvedi A."/>
            <person name="Li X."/>
            <person name="Dhandapani V."/>
            <person name="Marshall H."/>
            <person name="Kissane S."/>
            <person name="Cuenca-Cambronero M."/>
            <person name="Asole G."/>
            <person name="Calvet F."/>
            <person name="Ruiz-Romero M."/>
            <person name="Marangio P."/>
            <person name="Guigo R."/>
            <person name="Rago D."/>
            <person name="Mirbahai L."/>
            <person name="Eastwood N."/>
            <person name="Colbourne J.K."/>
            <person name="Zhou J."/>
            <person name="Mallon E."/>
            <person name="Orsini L."/>
        </authorList>
    </citation>
    <scope>NUCLEOTIDE SEQUENCE [LARGE SCALE GENOMIC DNA]</scope>
    <source>
        <strain evidence="2">LRV0_1</strain>
    </source>
</reference>
<protein>
    <submittedName>
        <fullName evidence="2">Uncharacterized protein</fullName>
    </submittedName>
</protein>